<protein>
    <submittedName>
        <fullName evidence="2">Uncharacterized protein</fullName>
    </submittedName>
</protein>
<reference evidence="2 3" key="1">
    <citation type="submission" date="2020-04" db="EMBL/GenBank/DDBJ databases">
        <authorList>
            <person name="Wallbank WR R."/>
            <person name="Pardo Diaz C."/>
            <person name="Kozak K."/>
            <person name="Martin S."/>
            <person name="Jiggins C."/>
            <person name="Moest M."/>
            <person name="Warren A I."/>
            <person name="Byers J.R.P. K."/>
            <person name="Montejo-Kovacevich G."/>
            <person name="Yen C E."/>
        </authorList>
    </citation>
    <scope>NUCLEOTIDE SEQUENCE [LARGE SCALE GENOMIC DNA]</scope>
</reference>
<name>A0A8S0ZHC4_ARCPL</name>
<keyword evidence="1" id="KW-0732">Signal</keyword>
<dbReference type="OrthoDB" id="7491653at2759"/>
<evidence type="ECO:0000313" key="2">
    <source>
        <dbReference type="EMBL" id="CAB3230697.1"/>
    </source>
</evidence>
<proteinExistence type="predicted"/>
<keyword evidence="3" id="KW-1185">Reference proteome</keyword>
<accession>A0A8S0ZHC4</accession>
<dbReference type="EMBL" id="CADEBC010000428">
    <property type="protein sequence ID" value="CAB3230697.1"/>
    <property type="molecule type" value="Genomic_DNA"/>
</dbReference>
<feature type="signal peptide" evidence="1">
    <location>
        <begin position="1"/>
        <end position="18"/>
    </location>
</feature>
<comment type="caution">
    <text evidence="2">The sequence shown here is derived from an EMBL/GenBank/DDBJ whole genome shotgun (WGS) entry which is preliminary data.</text>
</comment>
<organism evidence="2 3">
    <name type="scientific">Arctia plantaginis</name>
    <name type="common">Wood tiger moth</name>
    <name type="synonym">Phalaena plantaginis</name>
    <dbReference type="NCBI Taxonomy" id="874455"/>
    <lineage>
        <taxon>Eukaryota</taxon>
        <taxon>Metazoa</taxon>
        <taxon>Ecdysozoa</taxon>
        <taxon>Arthropoda</taxon>
        <taxon>Hexapoda</taxon>
        <taxon>Insecta</taxon>
        <taxon>Pterygota</taxon>
        <taxon>Neoptera</taxon>
        <taxon>Endopterygota</taxon>
        <taxon>Lepidoptera</taxon>
        <taxon>Glossata</taxon>
        <taxon>Ditrysia</taxon>
        <taxon>Noctuoidea</taxon>
        <taxon>Erebidae</taxon>
        <taxon>Arctiinae</taxon>
        <taxon>Arctia</taxon>
    </lineage>
</organism>
<evidence type="ECO:0000256" key="1">
    <source>
        <dbReference type="SAM" id="SignalP"/>
    </source>
</evidence>
<gene>
    <name evidence="2" type="ORF">APLA_LOCUS4311</name>
</gene>
<evidence type="ECO:0000313" key="3">
    <source>
        <dbReference type="Proteomes" id="UP000494106"/>
    </source>
</evidence>
<sequence length="103" mass="11394">MFAKIFTVAVCFFGLASAGALYTGVANYGSYGAGDLLWTISGFSRFESDIFILGSDVALTREGLEKKNTTRIQKVTKHEVFHDEDCIKLPKISGFNLTNKQYL</sequence>
<feature type="chain" id="PRO_5035896709" evidence="1">
    <location>
        <begin position="19"/>
        <end position="103"/>
    </location>
</feature>
<dbReference type="Proteomes" id="UP000494106">
    <property type="component" value="Unassembled WGS sequence"/>
</dbReference>
<dbReference type="AlphaFoldDB" id="A0A8S0ZHC4"/>